<comment type="subcellular location">
    <subcellularLocation>
        <location evidence="1">Chromosome</location>
        <location evidence="1">Centromere</location>
    </subcellularLocation>
</comment>
<dbReference type="GO" id="GO:0051301">
    <property type="term" value="P:cell division"/>
    <property type="evidence" value="ECO:0007669"/>
    <property type="project" value="UniProtKB-KW"/>
</dbReference>
<comment type="caution">
    <text evidence="13">The sequence shown here is derived from an EMBL/GenBank/DDBJ whole genome shotgun (WGS) entry which is preliminary data.</text>
</comment>
<feature type="region of interest" description="Disordered" evidence="10">
    <location>
        <begin position="206"/>
        <end position="281"/>
    </location>
</feature>
<evidence type="ECO:0000256" key="9">
    <source>
        <dbReference type="SAM" id="Coils"/>
    </source>
</evidence>
<accession>A0AAN7T1M4</accession>
<feature type="region of interest" description="Disordered" evidence="10">
    <location>
        <begin position="329"/>
        <end position="405"/>
    </location>
</feature>
<evidence type="ECO:0000256" key="4">
    <source>
        <dbReference type="ARBA" id="ARBA00022618"/>
    </source>
</evidence>
<sequence length="705" mass="79081">MARLNEVPAPAAETIESIKRRFIRQNREIARVNSNQSIRIRNLENELARLIAENVKIREEAISAKVEAEKWKAAHRLSKEVLRMKSQLEEKLSEVNALVGELGGLPEKVARRSSQRRRRDCLVSELVKTDEEPERRQRQTLCDQEGRLPAILEDKYYPRRTLEAKEIRLGQDDEPLESLESPDLGPPPVAHFDEHEALTFNATKSPRRTSTELIEESEQANRVPNTNLENKRRRRISTLLHSSALGDPIKPRPDMNDEDTEEAQTHAPAPDPDTNGLNRRIEPAAPPFKLRTGAKRKLEMSELEDTSRVSQELDDFIFQRKAIAPTTVGRPSRFTRPAARQGQDTVESVEQRSPERLLQSERRILAPKSTNSPAKRRIETLDKPVDNKEVVTERRPERRMVSRTRSRPVIAEVHLPVEPTTGFALEKSTADEPDDQAHVTTKTPAAELDAILSPSTCEPSVDRRPPQEMAITNSVEDVLSGSIGRGSRRARAPISYAPPKLNTKLRRPGKELVDAVEGLTRIVDQKETFGQSNNAEPELQSTEPEGGPSEHVSPLKDKEGPVERRSSFRGEELSKAVSRLSMYDPPISSPLSGLDTIEVTARRRQFERPDLKPDSDKEVPGLETLKSRRPNSALGSRQSVQQAQPDPTELRRHARSASNSSLSAARVSSASRVASGMQRTSSSQEDVATRRSHSSALTRRKSMMV</sequence>
<dbReference type="GO" id="GO:0005634">
    <property type="term" value="C:nucleus"/>
    <property type="evidence" value="ECO:0007669"/>
    <property type="project" value="InterPro"/>
</dbReference>
<keyword evidence="3" id="KW-0158">Chromosome</keyword>
<keyword evidence="14" id="KW-1185">Reference proteome</keyword>
<evidence type="ECO:0000256" key="10">
    <source>
        <dbReference type="SAM" id="MobiDB-lite"/>
    </source>
</evidence>
<keyword evidence="8" id="KW-0137">Centromere</keyword>
<dbReference type="Pfam" id="PF07557">
    <property type="entry name" value="Shugoshin_C"/>
    <property type="match status" value="1"/>
</dbReference>
<feature type="compositionally biased region" description="Low complexity" evidence="10">
    <location>
        <begin position="656"/>
        <end position="675"/>
    </location>
</feature>
<feature type="compositionally biased region" description="Polar residues" evidence="10">
    <location>
        <begin position="677"/>
        <end position="686"/>
    </location>
</feature>
<keyword evidence="4" id="KW-0132">Cell division</keyword>
<gene>
    <name evidence="13" type="ORF">LTR05_003682</name>
</gene>
<dbReference type="GO" id="GO:0000779">
    <property type="term" value="C:condensed chromosome, centromeric region"/>
    <property type="evidence" value="ECO:0007669"/>
    <property type="project" value="UniProtKB-ARBA"/>
</dbReference>
<evidence type="ECO:0000259" key="12">
    <source>
        <dbReference type="Pfam" id="PF07558"/>
    </source>
</evidence>
<keyword evidence="5" id="KW-0159">Chromosome partition</keyword>
<reference evidence="13 14" key="1">
    <citation type="submission" date="2023-08" db="EMBL/GenBank/DDBJ databases">
        <title>Black Yeasts Isolated from many extreme environments.</title>
        <authorList>
            <person name="Coleine C."/>
            <person name="Stajich J.E."/>
            <person name="Selbmann L."/>
        </authorList>
    </citation>
    <scope>NUCLEOTIDE SEQUENCE [LARGE SCALE GENOMIC DNA]</scope>
    <source>
        <strain evidence="13 14">CCFEE 5910</strain>
    </source>
</reference>
<comment type="similarity">
    <text evidence="2">Belongs to the shugoshin family.</text>
</comment>
<feature type="compositionally biased region" description="Basic residues" evidence="10">
    <location>
        <begin position="690"/>
        <end position="705"/>
    </location>
</feature>
<organism evidence="13 14">
    <name type="scientific">Lithohypha guttulata</name>
    <dbReference type="NCBI Taxonomy" id="1690604"/>
    <lineage>
        <taxon>Eukaryota</taxon>
        <taxon>Fungi</taxon>
        <taxon>Dikarya</taxon>
        <taxon>Ascomycota</taxon>
        <taxon>Pezizomycotina</taxon>
        <taxon>Eurotiomycetes</taxon>
        <taxon>Chaetothyriomycetidae</taxon>
        <taxon>Chaetothyriales</taxon>
        <taxon>Trichomeriaceae</taxon>
        <taxon>Lithohypha</taxon>
    </lineage>
</organism>
<evidence type="ECO:0000256" key="2">
    <source>
        <dbReference type="ARBA" id="ARBA00010845"/>
    </source>
</evidence>
<dbReference type="Proteomes" id="UP001309876">
    <property type="component" value="Unassembled WGS sequence"/>
</dbReference>
<feature type="compositionally biased region" description="Polar residues" evidence="10">
    <location>
        <begin position="633"/>
        <end position="645"/>
    </location>
</feature>
<dbReference type="InterPro" id="IPR011515">
    <property type="entry name" value="Shugoshin_C"/>
</dbReference>
<evidence type="ECO:0000256" key="5">
    <source>
        <dbReference type="ARBA" id="ARBA00022829"/>
    </source>
</evidence>
<keyword evidence="6 9" id="KW-0175">Coiled coil</keyword>
<feature type="region of interest" description="Disordered" evidence="10">
    <location>
        <begin position="522"/>
        <end position="705"/>
    </location>
</feature>
<dbReference type="InterPro" id="IPR011516">
    <property type="entry name" value="Shugoshin_N"/>
</dbReference>
<evidence type="ECO:0000313" key="13">
    <source>
        <dbReference type="EMBL" id="KAK5086514.1"/>
    </source>
</evidence>
<dbReference type="EMBL" id="JAVRRJ010000003">
    <property type="protein sequence ID" value="KAK5086514.1"/>
    <property type="molecule type" value="Genomic_DNA"/>
</dbReference>
<evidence type="ECO:0000256" key="8">
    <source>
        <dbReference type="ARBA" id="ARBA00023328"/>
    </source>
</evidence>
<evidence type="ECO:0000256" key="3">
    <source>
        <dbReference type="ARBA" id="ARBA00022454"/>
    </source>
</evidence>
<feature type="compositionally biased region" description="Polar residues" evidence="10">
    <location>
        <begin position="528"/>
        <end position="543"/>
    </location>
</feature>
<evidence type="ECO:0008006" key="15">
    <source>
        <dbReference type="Google" id="ProtNLM"/>
    </source>
</evidence>
<evidence type="ECO:0000256" key="7">
    <source>
        <dbReference type="ARBA" id="ARBA00023306"/>
    </source>
</evidence>
<dbReference type="GO" id="GO:0045132">
    <property type="term" value="P:meiotic chromosome segregation"/>
    <property type="evidence" value="ECO:0007669"/>
    <property type="project" value="InterPro"/>
</dbReference>
<feature type="domain" description="Shugoshin C-terminal" evidence="11">
    <location>
        <begin position="484"/>
        <end position="507"/>
    </location>
</feature>
<feature type="compositionally biased region" description="Basic and acidic residues" evidence="10">
    <location>
        <begin position="600"/>
        <end position="620"/>
    </location>
</feature>
<keyword evidence="7" id="KW-0131">Cell cycle</keyword>
<name>A0AAN7T1M4_9EURO</name>
<proteinExistence type="inferred from homology"/>
<feature type="compositionally biased region" description="Basic and acidic residues" evidence="10">
    <location>
        <begin position="349"/>
        <end position="364"/>
    </location>
</feature>
<feature type="compositionally biased region" description="Basic and acidic residues" evidence="10">
    <location>
        <begin position="376"/>
        <end position="400"/>
    </location>
</feature>
<evidence type="ECO:0000259" key="11">
    <source>
        <dbReference type="Pfam" id="PF07557"/>
    </source>
</evidence>
<feature type="coiled-coil region" evidence="9">
    <location>
        <begin position="33"/>
        <end position="94"/>
    </location>
</feature>
<feature type="domain" description="Shugoshin N-terminal coiled-coil" evidence="12">
    <location>
        <begin position="18"/>
        <end position="62"/>
    </location>
</feature>
<evidence type="ECO:0000313" key="14">
    <source>
        <dbReference type="Proteomes" id="UP001309876"/>
    </source>
</evidence>
<protein>
    <recommendedName>
        <fullName evidence="15">Shugoshin</fullName>
    </recommendedName>
</protein>
<evidence type="ECO:0000256" key="6">
    <source>
        <dbReference type="ARBA" id="ARBA00023054"/>
    </source>
</evidence>
<dbReference type="AlphaFoldDB" id="A0AAN7T1M4"/>
<feature type="compositionally biased region" description="Basic and acidic residues" evidence="10">
    <location>
        <begin position="553"/>
        <end position="574"/>
    </location>
</feature>
<dbReference type="Pfam" id="PF07558">
    <property type="entry name" value="Shugoshin_N"/>
    <property type="match status" value="1"/>
</dbReference>
<evidence type="ECO:0000256" key="1">
    <source>
        <dbReference type="ARBA" id="ARBA00004584"/>
    </source>
</evidence>
<feature type="region of interest" description="Disordered" evidence="10">
    <location>
        <begin position="429"/>
        <end position="509"/>
    </location>
</feature>